<keyword evidence="3" id="KW-1185">Reference proteome</keyword>
<evidence type="ECO:0000313" key="3">
    <source>
        <dbReference type="Proteomes" id="UP000183954"/>
    </source>
</evidence>
<reference evidence="3" key="1">
    <citation type="submission" date="2016-11" db="EMBL/GenBank/DDBJ databases">
        <authorList>
            <person name="Varghese N."/>
            <person name="Submissions S."/>
        </authorList>
    </citation>
    <scope>NUCLEOTIDE SEQUENCE [LARGE SCALE GENOMIC DNA]</scope>
    <source>
        <strain evidence="3">DSM 15449</strain>
    </source>
</reference>
<dbReference type="InterPro" id="IPR003474">
    <property type="entry name" value="Glcn_transporter"/>
</dbReference>
<feature type="transmembrane region" description="Helical" evidence="1">
    <location>
        <begin position="235"/>
        <end position="256"/>
    </location>
</feature>
<dbReference type="GO" id="GO:0015128">
    <property type="term" value="F:gluconate transmembrane transporter activity"/>
    <property type="evidence" value="ECO:0007669"/>
    <property type="project" value="InterPro"/>
</dbReference>
<feature type="transmembrane region" description="Helical" evidence="1">
    <location>
        <begin position="268"/>
        <end position="289"/>
    </location>
</feature>
<feature type="transmembrane region" description="Helical" evidence="1">
    <location>
        <begin position="30"/>
        <end position="47"/>
    </location>
</feature>
<dbReference type="STRING" id="1121420.SAMN02746098_00588"/>
<feature type="transmembrane region" description="Helical" evidence="1">
    <location>
        <begin position="363"/>
        <end position="380"/>
    </location>
</feature>
<keyword evidence="1" id="KW-0472">Membrane</keyword>
<feature type="transmembrane region" description="Helical" evidence="1">
    <location>
        <begin position="104"/>
        <end position="126"/>
    </location>
</feature>
<dbReference type="AlphaFoldDB" id="A0A1M5RKH6"/>
<dbReference type="PANTHER" id="PTHR30354:SF11">
    <property type="entry name" value="PERMEASE"/>
    <property type="match status" value="1"/>
</dbReference>
<evidence type="ECO:0000256" key="1">
    <source>
        <dbReference type="SAM" id="Phobius"/>
    </source>
</evidence>
<evidence type="ECO:0000313" key="2">
    <source>
        <dbReference type="EMBL" id="SHH26711.1"/>
    </source>
</evidence>
<dbReference type="RefSeq" id="WP_073027723.1">
    <property type="nucleotide sequence ID" value="NZ_FQXJ01000003.1"/>
</dbReference>
<name>A0A1M5RKH6_9FIRM</name>
<dbReference type="EMBL" id="FQXJ01000003">
    <property type="protein sequence ID" value="SHH26711.1"/>
    <property type="molecule type" value="Genomic_DNA"/>
</dbReference>
<accession>A0A1M5RKH6</accession>
<keyword evidence="1" id="KW-0812">Transmembrane</keyword>
<feature type="transmembrane region" description="Helical" evidence="1">
    <location>
        <begin position="138"/>
        <end position="159"/>
    </location>
</feature>
<keyword evidence="1" id="KW-1133">Transmembrane helix</keyword>
<feature type="transmembrane region" description="Helical" evidence="1">
    <location>
        <begin position="387"/>
        <end position="404"/>
    </location>
</feature>
<dbReference type="GO" id="GO:0005886">
    <property type="term" value="C:plasma membrane"/>
    <property type="evidence" value="ECO:0007669"/>
    <property type="project" value="TreeGrafter"/>
</dbReference>
<proteinExistence type="predicted"/>
<feature type="transmembrane region" description="Helical" evidence="1">
    <location>
        <begin position="6"/>
        <end position="23"/>
    </location>
</feature>
<feature type="transmembrane region" description="Helical" evidence="1">
    <location>
        <begin position="59"/>
        <end position="80"/>
    </location>
</feature>
<feature type="transmembrane region" description="Helical" evidence="1">
    <location>
        <begin position="166"/>
        <end position="190"/>
    </location>
</feature>
<protein>
    <submittedName>
        <fullName evidence="2">Gluconate:H+ symporter, GntP family</fullName>
    </submittedName>
</protein>
<dbReference type="Pfam" id="PF02447">
    <property type="entry name" value="GntP_permease"/>
    <property type="match status" value="1"/>
</dbReference>
<organism evidence="2 3">
    <name type="scientific">Desulfosporosinus lacus DSM 15449</name>
    <dbReference type="NCBI Taxonomy" id="1121420"/>
    <lineage>
        <taxon>Bacteria</taxon>
        <taxon>Bacillati</taxon>
        <taxon>Bacillota</taxon>
        <taxon>Clostridia</taxon>
        <taxon>Eubacteriales</taxon>
        <taxon>Desulfitobacteriaceae</taxon>
        <taxon>Desulfosporosinus</taxon>
    </lineage>
</organism>
<dbReference type="PANTHER" id="PTHR30354">
    <property type="entry name" value="GNT FAMILY GLUCONATE TRANSPORTER"/>
    <property type="match status" value="1"/>
</dbReference>
<dbReference type="OrthoDB" id="9787129at2"/>
<feature type="transmembrane region" description="Helical" evidence="1">
    <location>
        <begin position="424"/>
        <end position="449"/>
    </location>
</feature>
<gene>
    <name evidence="2" type="ORF">SAMN02746098_00588</name>
</gene>
<dbReference type="Proteomes" id="UP000183954">
    <property type="component" value="Unassembled WGS sequence"/>
</dbReference>
<feature type="transmembrane region" description="Helical" evidence="1">
    <location>
        <begin position="334"/>
        <end position="357"/>
    </location>
</feature>
<sequence>MEAGLGSLFVMLISLVILVVGIIKLKVHPVFALIIVAIGSAIGFGIPLKDVISTVTGGFGGTIGSIGIVIILGCTMGVILEQTSGALVLANTILKIVGKKRSSLAMAISGYLVSIPVFSDSAIVILSPVARALSARGGVPLFALLGALNAGILATHTMVPPTPGPLAAAGTLGADVGLVIAFGLISAFAYTTAATLYCNSTWARNKYPHVSKMSNVDTVVGEDFTIQTDKKLPNAALTFAVILVPVFLICANSFAVMSIPKGSAILPYLGFIGHPIPALSIGVILALFLDTSLFSKDQVYAWFDRAVESSGFIILATGAAGAFGAVLKASGVGAYLGALIASTPLPAVFVPFLVALLLSVSNGSATVSLLTGSAIILPLLPSLGIHPVIGTLAIAAGSSFFYHANASHFWVVVKSNDLSMKEGYSLVSVGSAIGSVAAIIAVWIMSFFLTV</sequence>
<feature type="transmembrane region" description="Helical" evidence="1">
    <location>
        <begin position="309"/>
        <end position="327"/>
    </location>
</feature>